<keyword evidence="9" id="KW-0804">Transcription</keyword>
<feature type="domain" description="C2H2-type" evidence="13">
    <location>
        <begin position="121"/>
        <end position="148"/>
    </location>
</feature>
<feature type="domain" description="C2H2-type" evidence="13">
    <location>
        <begin position="329"/>
        <end position="355"/>
    </location>
</feature>
<dbReference type="InterPro" id="IPR013087">
    <property type="entry name" value="Znf_C2H2_type"/>
</dbReference>
<keyword evidence="5 11" id="KW-0863">Zinc-finger</keyword>
<keyword evidence="14" id="KW-0012">Acyltransferase</keyword>
<dbReference type="PANTHER" id="PTHR19818:SF157">
    <property type="entry name" value="C2H2-TYPE DOMAIN-CONTAINING PROTEIN"/>
    <property type="match status" value="1"/>
</dbReference>
<dbReference type="SUPFAM" id="SSF57667">
    <property type="entry name" value="beta-beta-alpha zinc fingers"/>
    <property type="match status" value="11"/>
</dbReference>
<dbReference type="FunFam" id="3.30.160.60:FF:000624">
    <property type="entry name" value="zinc finger protein 697"/>
    <property type="match status" value="1"/>
</dbReference>
<sequence length="927" mass="106137">MNQERMKLLNTEQEIHKKKRGRKRKSEEVLKEQVPEENNIYNTSYTCIKCDLKFNREAALKRHIAFVHDEETVEDSDEDKIDEDYQEEEEDEDEEDAEKRQPRSPKQYNIIKNSDGGDRPYECHICHNRFKEISILKTHMLTHSDTRDFPCSIQGCTYAFKTKGALKRHLRRHTGIVKHSDTRDFPCSIQGCTYAFKTKGALKRHLRRHTGIVKHSDTRDFPCSIQGCTYAFKTKGALKRHLRRHTGIVKHSDTRDFPCSIQGCTYAFKTKGALKRHLRRHTGIVKHSDTRDFPCSIQGCTYVFKTKGALKRHLRRHTGIVKHSDTRDFPCSIQGCNYAFKTKEALKRHLRRHTGIVKHSDTRDFPCSIQGCTYAFKTKGALKRHLRRHTGERPYSCEACGRSFTESGALTRHMRSRVPCTNKSDSDLPRYKMKWNLPNQTIHQIGETDIQEVDEESSVVQISDLVAAALNSDTLHTNADGSIQVVISADQNDIRLTGLDGSSDEVVVINLGNAEQEETISSTHCQVCEEQLPTIYQLKEHLRKHITDHANRCKICHFISEDQEQLIKHYTAHHPEESDDILAVPFKEEGAKEFALKQLLELPDDDEENDKLTQKCPVCLKPFRGSSYLKLHMKSHIGEKAHKCTVCEKSFITKDTLNKHMSVHNTERQYKCGECGKLFKRISHVREHLKIHSVDRPFPCSVCSKSFKSANAMRVHMRTHTSILPYECKFCHRKFREKASLLRHVRMHTGERPFKCNRCGRAFAEHGTLNRHLKAKVPCTGHSLPIQQDQTDYNATVEEATEYVVVQTGSDDYQNVEIITEEEVIDGMEVSRDYILLNEEGGNVRIVDSKTGETIATMPASALTDSSSSGEIIATIPPNYTEVEESVSDDQIAQSLIQAIEEGNTIVENVQVTEMQIVEHNEDQVSN</sequence>
<evidence type="ECO:0000256" key="8">
    <source>
        <dbReference type="ARBA" id="ARBA00023125"/>
    </source>
</evidence>
<dbReference type="InterPro" id="IPR050329">
    <property type="entry name" value="GLI_C2H2-zinc-finger"/>
</dbReference>
<feature type="domain" description="C2H2-type" evidence="13">
    <location>
        <begin position="149"/>
        <end position="175"/>
    </location>
</feature>
<evidence type="ECO:0000256" key="7">
    <source>
        <dbReference type="ARBA" id="ARBA00023015"/>
    </source>
</evidence>
<evidence type="ECO:0000256" key="6">
    <source>
        <dbReference type="ARBA" id="ARBA00022833"/>
    </source>
</evidence>
<name>A0A8S3UT52_MYTED</name>
<evidence type="ECO:0000256" key="3">
    <source>
        <dbReference type="ARBA" id="ARBA00022723"/>
    </source>
</evidence>
<feature type="domain" description="C2H2-type" evidence="13">
    <location>
        <begin position="726"/>
        <end position="753"/>
    </location>
</feature>
<dbReference type="OrthoDB" id="4748970at2759"/>
<evidence type="ECO:0000256" key="5">
    <source>
        <dbReference type="ARBA" id="ARBA00022771"/>
    </source>
</evidence>
<gene>
    <name evidence="14" type="ORF">MEDL_60538</name>
</gene>
<dbReference type="GO" id="GO:0045944">
    <property type="term" value="P:positive regulation of transcription by RNA polymerase II"/>
    <property type="evidence" value="ECO:0007669"/>
    <property type="project" value="UniProtKB-ARBA"/>
</dbReference>
<feature type="region of interest" description="Disordered" evidence="12">
    <location>
        <begin position="1"/>
        <end position="34"/>
    </location>
</feature>
<dbReference type="FunFam" id="3.30.160.60:FF:000072">
    <property type="entry name" value="zinc finger protein 143 isoform X1"/>
    <property type="match status" value="5"/>
</dbReference>
<keyword evidence="6" id="KW-0862">Zinc</keyword>
<evidence type="ECO:0000313" key="15">
    <source>
        <dbReference type="Proteomes" id="UP000683360"/>
    </source>
</evidence>
<feature type="compositionally biased region" description="Acidic residues" evidence="12">
    <location>
        <begin position="71"/>
        <end position="96"/>
    </location>
</feature>
<dbReference type="Pfam" id="PF00096">
    <property type="entry name" value="zf-C2H2"/>
    <property type="match status" value="13"/>
</dbReference>
<dbReference type="FunFam" id="3.30.160.60:FF:000145">
    <property type="entry name" value="Zinc finger protein 574"/>
    <property type="match status" value="1"/>
</dbReference>
<feature type="domain" description="C2H2-type" evidence="13">
    <location>
        <begin position="670"/>
        <end position="697"/>
    </location>
</feature>
<dbReference type="FunFam" id="3.30.160.60:FF:001506">
    <property type="entry name" value="Zinc finger protein"/>
    <property type="match status" value="1"/>
</dbReference>
<dbReference type="PANTHER" id="PTHR19818">
    <property type="entry name" value="ZINC FINGER PROTEIN ZIC AND GLI"/>
    <property type="match status" value="1"/>
</dbReference>
<feature type="domain" description="C2H2-type" evidence="13">
    <location>
        <begin position="395"/>
        <end position="424"/>
    </location>
</feature>
<dbReference type="Gene3D" id="3.30.160.60">
    <property type="entry name" value="Classic Zinc Finger"/>
    <property type="match status" value="16"/>
</dbReference>
<evidence type="ECO:0000256" key="2">
    <source>
        <dbReference type="ARBA" id="ARBA00006991"/>
    </source>
</evidence>
<protein>
    <submittedName>
        <fullName evidence="14">E4F1</fullName>
        <ecNumber evidence="14">2.3.2.27</ecNumber>
    </submittedName>
</protein>
<evidence type="ECO:0000256" key="9">
    <source>
        <dbReference type="ARBA" id="ARBA00023163"/>
    </source>
</evidence>
<dbReference type="EC" id="2.3.2.27" evidence="14"/>
<feature type="domain" description="C2H2-type" evidence="13">
    <location>
        <begin position="185"/>
        <end position="211"/>
    </location>
</feature>
<dbReference type="SMART" id="SM00355">
    <property type="entry name" value="ZnF_C2H2"/>
    <property type="match status" value="18"/>
</dbReference>
<dbReference type="FunFam" id="3.30.160.60:FF:000176">
    <property type="entry name" value="zinc finger protein 70"/>
    <property type="match status" value="1"/>
</dbReference>
<feature type="domain" description="C2H2-type" evidence="13">
    <location>
        <begin position="365"/>
        <end position="394"/>
    </location>
</feature>
<dbReference type="GO" id="GO:0000978">
    <property type="term" value="F:RNA polymerase II cis-regulatory region sequence-specific DNA binding"/>
    <property type="evidence" value="ECO:0007669"/>
    <property type="project" value="TreeGrafter"/>
</dbReference>
<dbReference type="AlphaFoldDB" id="A0A8S3UT52"/>
<keyword evidence="7" id="KW-0805">Transcription regulation</keyword>
<dbReference type="GO" id="GO:0061630">
    <property type="term" value="F:ubiquitin protein ligase activity"/>
    <property type="evidence" value="ECO:0007669"/>
    <property type="project" value="UniProtKB-EC"/>
</dbReference>
<dbReference type="GO" id="GO:0005634">
    <property type="term" value="C:nucleus"/>
    <property type="evidence" value="ECO:0007669"/>
    <property type="project" value="UniProtKB-SubCell"/>
</dbReference>
<dbReference type="FunFam" id="3.30.160.60:FF:000340">
    <property type="entry name" value="zinc finger protein 473 isoform X1"/>
    <property type="match status" value="1"/>
</dbReference>
<comment type="caution">
    <text evidence="14">The sequence shown here is derived from an EMBL/GenBank/DDBJ whole genome shotgun (WGS) entry which is preliminary data.</text>
</comment>
<evidence type="ECO:0000256" key="11">
    <source>
        <dbReference type="PROSITE-ProRule" id="PRU00042"/>
    </source>
</evidence>
<dbReference type="InterPro" id="IPR036236">
    <property type="entry name" value="Znf_C2H2_sf"/>
</dbReference>
<comment type="subcellular location">
    <subcellularLocation>
        <location evidence="1">Nucleus</location>
    </subcellularLocation>
</comment>
<reference evidence="14" key="1">
    <citation type="submission" date="2021-03" db="EMBL/GenBank/DDBJ databases">
        <authorList>
            <person name="Bekaert M."/>
        </authorList>
    </citation>
    <scope>NUCLEOTIDE SEQUENCE</scope>
</reference>
<feature type="region of interest" description="Disordered" evidence="12">
    <location>
        <begin position="71"/>
        <end position="115"/>
    </location>
</feature>
<dbReference type="GO" id="GO:0008270">
    <property type="term" value="F:zinc ion binding"/>
    <property type="evidence" value="ECO:0007669"/>
    <property type="project" value="UniProtKB-KW"/>
</dbReference>
<feature type="domain" description="C2H2-type" evidence="13">
    <location>
        <begin position="221"/>
        <end position="247"/>
    </location>
</feature>
<keyword evidence="14" id="KW-0808">Transferase</keyword>
<feature type="domain" description="C2H2-type" evidence="13">
    <location>
        <begin position="614"/>
        <end position="641"/>
    </location>
</feature>
<evidence type="ECO:0000259" key="13">
    <source>
        <dbReference type="PROSITE" id="PS50157"/>
    </source>
</evidence>
<dbReference type="PROSITE" id="PS50157">
    <property type="entry name" value="ZINC_FINGER_C2H2_2"/>
    <property type="match status" value="16"/>
</dbReference>
<feature type="domain" description="C2H2-type" evidence="13">
    <location>
        <begin position="754"/>
        <end position="783"/>
    </location>
</feature>
<keyword evidence="10" id="KW-0539">Nucleus</keyword>
<comment type="similarity">
    <text evidence="2">Belongs to the krueppel C2H2-type zinc-finger protein family.</text>
</comment>
<evidence type="ECO:0000256" key="12">
    <source>
        <dbReference type="SAM" id="MobiDB-lite"/>
    </source>
</evidence>
<dbReference type="FunFam" id="3.30.160.60:FF:000702">
    <property type="entry name" value="Transcription factor E4F1 isoform 1"/>
    <property type="match status" value="1"/>
</dbReference>
<feature type="domain" description="C2H2-type" evidence="13">
    <location>
        <begin position="257"/>
        <end position="283"/>
    </location>
</feature>
<evidence type="ECO:0000256" key="1">
    <source>
        <dbReference type="ARBA" id="ARBA00004123"/>
    </source>
</evidence>
<keyword evidence="4" id="KW-0677">Repeat</keyword>
<evidence type="ECO:0000256" key="10">
    <source>
        <dbReference type="ARBA" id="ARBA00023242"/>
    </source>
</evidence>
<keyword evidence="3" id="KW-0479">Metal-binding</keyword>
<dbReference type="EMBL" id="CAJPWZ010002950">
    <property type="protein sequence ID" value="CAG2248719.1"/>
    <property type="molecule type" value="Genomic_DNA"/>
</dbReference>
<feature type="domain" description="C2H2-type" evidence="13">
    <location>
        <begin position="698"/>
        <end position="725"/>
    </location>
</feature>
<dbReference type="GO" id="GO:0000981">
    <property type="term" value="F:DNA-binding transcription factor activity, RNA polymerase II-specific"/>
    <property type="evidence" value="ECO:0007669"/>
    <property type="project" value="TreeGrafter"/>
</dbReference>
<feature type="compositionally biased region" description="Basic and acidic residues" evidence="12">
    <location>
        <begin position="25"/>
        <end position="34"/>
    </location>
</feature>
<dbReference type="Pfam" id="PF13912">
    <property type="entry name" value="zf-C2H2_6"/>
    <property type="match status" value="2"/>
</dbReference>
<accession>A0A8S3UT52</accession>
<dbReference type="FunFam" id="3.30.160.60:FF:000100">
    <property type="entry name" value="Zinc finger 45-like"/>
    <property type="match status" value="1"/>
</dbReference>
<organism evidence="14 15">
    <name type="scientific">Mytilus edulis</name>
    <name type="common">Blue mussel</name>
    <dbReference type="NCBI Taxonomy" id="6550"/>
    <lineage>
        <taxon>Eukaryota</taxon>
        <taxon>Metazoa</taxon>
        <taxon>Spiralia</taxon>
        <taxon>Lophotrochozoa</taxon>
        <taxon>Mollusca</taxon>
        <taxon>Bivalvia</taxon>
        <taxon>Autobranchia</taxon>
        <taxon>Pteriomorphia</taxon>
        <taxon>Mytilida</taxon>
        <taxon>Mytiloidea</taxon>
        <taxon>Mytilidae</taxon>
        <taxon>Mytilinae</taxon>
        <taxon>Mytilus</taxon>
    </lineage>
</organism>
<feature type="domain" description="C2H2-type" evidence="13">
    <location>
        <begin position="45"/>
        <end position="73"/>
    </location>
</feature>
<feature type="domain" description="C2H2-type" evidence="13">
    <location>
        <begin position="642"/>
        <end position="669"/>
    </location>
</feature>
<proteinExistence type="inferred from homology"/>
<keyword evidence="15" id="KW-1185">Reference proteome</keyword>
<evidence type="ECO:0000256" key="4">
    <source>
        <dbReference type="ARBA" id="ARBA00022737"/>
    </source>
</evidence>
<dbReference type="Proteomes" id="UP000683360">
    <property type="component" value="Unassembled WGS sequence"/>
</dbReference>
<keyword evidence="8" id="KW-0238">DNA-binding</keyword>
<dbReference type="PROSITE" id="PS00028">
    <property type="entry name" value="ZINC_FINGER_C2H2_1"/>
    <property type="match status" value="15"/>
</dbReference>
<evidence type="ECO:0000313" key="14">
    <source>
        <dbReference type="EMBL" id="CAG2248719.1"/>
    </source>
</evidence>
<feature type="domain" description="C2H2-type" evidence="13">
    <location>
        <begin position="293"/>
        <end position="319"/>
    </location>
</feature>